<dbReference type="PROSITE" id="PS51186">
    <property type="entry name" value="GNAT"/>
    <property type="match status" value="1"/>
</dbReference>
<sequence length="165" mass="17406">MIIRSEELQDESSIRAITEAAFKGVAYSAGTEGLIVDGLRAANALTVSLVAVEDGELVGHVAFSPVAIDGADFGWFGLGPVSVRPDRQGQGIGGRLIQEGLDRLRALGAKGCVLLGDPGYYGRFGFETDAALRYEGAPPEYFMRLSLKGPAPQGTVTFHEAFDAS</sequence>
<dbReference type="InterPro" id="IPR000182">
    <property type="entry name" value="GNAT_dom"/>
</dbReference>
<proteinExistence type="predicted"/>
<gene>
    <name evidence="2" type="ORF">NGM99_04035</name>
</gene>
<organism evidence="2 3">
    <name type="scientific">Mesorhizobium liriopis</name>
    <dbReference type="NCBI Taxonomy" id="2953882"/>
    <lineage>
        <taxon>Bacteria</taxon>
        <taxon>Pseudomonadati</taxon>
        <taxon>Pseudomonadota</taxon>
        <taxon>Alphaproteobacteria</taxon>
        <taxon>Hyphomicrobiales</taxon>
        <taxon>Phyllobacteriaceae</taxon>
        <taxon>Mesorhizobium</taxon>
    </lineage>
</organism>
<dbReference type="SUPFAM" id="SSF55729">
    <property type="entry name" value="Acyl-CoA N-acyltransferases (Nat)"/>
    <property type="match status" value="1"/>
</dbReference>
<dbReference type="Proteomes" id="UP001205906">
    <property type="component" value="Unassembled WGS sequence"/>
</dbReference>
<keyword evidence="3" id="KW-1185">Reference proteome</keyword>
<feature type="domain" description="N-acetyltransferase" evidence="1">
    <location>
        <begin position="1"/>
        <end position="148"/>
    </location>
</feature>
<name>A0ABT1C2T6_9HYPH</name>
<dbReference type="Gene3D" id="3.40.630.30">
    <property type="match status" value="1"/>
</dbReference>
<reference evidence="2 3" key="1">
    <citation type="submission" date="2022-06" db="EMBL/GenBank/DDBJ databases">
        <title>Mesorhizobium sp. strain RP14 Genome sequencing and assembly.</title>
        <authorList>
            <person name="Kim I."/>
        </authorList>
    </citation>
    <scope>NUCLEOTIDE SEQUENCE [LARGE SCALE GENOMIC DNA]</scope>
    <source>
        <strain evidence="3">RP14(2022)</strain>
    </source>
</reference>
<comment type="caution">
    <text evidence="2">The sequence shown here is derived from an EMBL/GenBank/DDBJ whole genome shotgun (WGS) entry which is preliminary data.</text>
</comment>
<dbReference type="EMBL" id="JAMXQS010000002">
    <property type="protein sequence ID" value="MCO6048958.1"/>
    <property type="molecule type" value="Genomic_DNA"/>
</dbReference>
<dbReference type="InterPro" id="IPR016181">
    <property type="entry name" value="Acyl_CoA_acyltransferase"/>
</dbReference>
<accession>A0ABT1C2T6</accession>
<dbReference type="CDD" id="cd04301">
    <property type="entry name" value="NAT_SF"/>
    <property type="match status" value="1"/>
</dbReference>
<evidence type="ECO:0000313" key="3">
    <source>
        <dbReference type="Proteomes" id="UP001205906"/>
    </source>
</evidence>
<dbReference type="Pfam" id="PF13527">
    <property type="entry name" value="Acetyltransf_9"/>
    <property type="match status" value="1"/>
</dbReference>
<evidence type="ECO:0000259" key="1">
    <source>
        <dbReference type="PROSITE" id="PS51186"/>
    </source>
</evidence>
<protein>
    <submittedName>
        <fullName evidence="2">N-acetyltransferase</fullName>
    </submittedName>
</protein>
<dbReference type="RefSeq" id="WP_252816903.1">
    <property type="nucleotide sequence ID" value="NZ_JAMXQS010000002.1"/>
</dbReference>
<evidence type="ECO:0000313" key="2">
    <source>
        <dbReference type="EMBL" id="MCO6048958.1"/>
    </source>
</evidence>